<comment type="caution">
    <text evidence="1">The sequence shown here is derived from an EMBL/GenBank/DDBJ whole genome shotgun (WGS) entry which is preliminary data.</text>
</comment>
<proteinExistence type="predicted"/>
<dbReference type="EMBL" id="CAJIMS010000001">
    <property type="protein sequence ID" value="CAD7802439.1"/>
    <property type="molecule type" value="Genomic_DNA"/>
</dbReference>
<sequence length="194" mass="21907">MRVYDSLKPKNNLVMKKSFLLLIPLMMMSCKKEVAVTETAGGDSLMVSEEKIPQTGFDSVDRTNQDSLINNAPATKEVLRTGVMREEKDRVIIRMADGERLPFTIGEEFTDKHDKLILKITNFNKSKITAKISTKQQDFNIRFNQIKLPDGKMDGPFMREVTYDVAKPGEVWLIIGKNNMADGKTIGNFSVSVE</sequence>
<dbReference type="PROSITE" id="PS51257">
    <property type="entry name" value="PROKAR_LIPOPROTEIN"/>
    <property type="match status" value="1"/>
</dbReference>
<keyword evidence="2" id="KW-1185">Reference proteome</keyword>
<evidence type="ECO:0000313" key="2">
    <source>
        <dbReference type="Proteomes" id="UP000662618"/>
    </source>
</evidence>
<dbReference type="AlphaFoldDB" id="A0A9N8QRG4"/>
<gene>
    <name evidence="1" type="ORF">CHRY9390_00929</name>
</gene>
<organism evidence="1 2">
    <name type="scientific">Chryseobacterium aquaeductus</name>
    <dbReference type="NCBI Taxonomy" id="2675056"/>
    <lineage>
        <taxon>Bacteria</taxon>
        <taxon>Pseudomonadati</taxon>
        <taxon>Bacteroidota</taxon>
        <taxon>Flavobacteriia</taxon>
        <taxon>Flavobacteriales</taxon>
        <taxon>Weeksellaceae</taxon>
        <taxon>Chryseobacterium group</taxon>
        <taxon>Chryseobacterium</taxon>
    </lineage>
</organism>
<reference evidence="1" key="1">
    <citation type="submission" date="2020-12" db="EMBL/GenBank/DDBJ databases">
        <authorList>
            <person name="Rodrigo-Torres L."/>
            <person name="Arahal R. D."/>
            <person name="Lucena T."/>
        </authorList>
    </citation>
    <scope>NUCLEOTIDE SEQUENCE</scope>
    <source>
        <strain evidence="1">CECT 9390</strain>
    </source>
</reference>
<evidence type="ECO:0008006" key="3">
    <source>
        <dbReference type="Google" id="ProtNLM"/>
    </source>
</evidence>
<protein>
    <recommendedName>
        <fullName evidence="3">Lipoprotein</fullName>
    </recommendedName>
</protein>
<evidence type="ECO:0000313" key="1">
    <source>
        <dbReference type="EMBL" id="CAD7802439.1"/>
    </source>
</evidence>
<dbReference type="Proteomes" id="UP000662618">
    <property type="component" value="Unassembled WGS sequence"/>
</dbReference>
<accession>A0A9N8QRG4</accession>
<name>A0A9N8QRG4_9FLAO</name>